<sequence length="85" mass="8952">MQAEIARLEATAAGHRADLERERLMAEVLRATAEASAAKEMTALLEGSLRAGVQAGGSIDGRGRAGSRLGHLAADLVKADRNAWR</sequence>
<comment type="caution">
    <text evidence="1">The sequence shown here is derived from an EMBL/GenBank/DDBJ whole genome shotgun (WGS) entry which is preliminary data.</text>
</comment>
<accession>A0A0R3E254</accession>
<keyword evidence="2" id="KW-1185">Reference proteome</keyword>
<gene>
    <name evidence="1" type="ORF">AOQ71_06325</name>
</gene>
<evidence type="ECO:0000313" key="2">
    <source>
        <dbReference type="Proteomes" id="UP000051936"/>
    </source>
</evidence>
<organism evidence="1 2">
    <name type="scientific">Bradyrhizobium manausense</name>
    <dbReference type="NCBI Taxonomy" id="989370"/>
    <lineage>
        <taxon>Bacteria</taxon>
        <taxon>Pseudomonadati</taxon>
        <taxon>Pseudomonadota</taxon>
        <taxon>Alphaproteobacteria</taxon>
        <taxon>Hyphomicrobiales</taxon>
        <taxon>Nitrobacteraceae</taxon>
        <taxon>Bradyrhizobium</taxon>
    </lineage>
</organism>
<dbReference type="AlphaFoldDB" id="A0A0R3E254"/>
<name>A0A0R3E254_9BRAD</name>
<dbReference type="Proteomes" id="UP000051936">
    <property type="component" value="Unassembled WGS sequence"/>
</dbReference>
<dbReference type="EMBL" id="LJYG01000027">
    <property type="protein sequence ID" value="KRQ16281.1"/>
    <property type="molecule type" value="Genomic_DNA"/>
</dbReference>
<proteinExistence type="predicted"/>
<protein>
    <submittedName>
        <fullName evidence="1">Uncharacterized protein</fullName>
    </submittedName>
</protein>
<evidence type="ECO:0000313" key="1">
    <source>
        <dbReference type="EMBL" id="KRQ16281.1"/>
    </source>
</evidence>
<reference evidence="1 2" key="1">
    <citation type="submission" date="2015-09" db="EMBL/GenBank/DDBJ databases">
        <title>Draft Genome Sequence of Bradyrhizobium manausense Strain BR 3351T, a Novel Symbiotic Nitrogen-Fixing Alphaproteobacterium Isolated from Brazilian Amazon Rain Forest.</title>
        <authorList>
            <person name="De Araujo J.L."/>
            <person name="Zilli J.E."/>
        </authorList>
    </citation>
    <scope>NUCLEOTIDE SEQUENCE [LARGE SCALE GENOMIC DNA]</scope>
    <source>
        <strain evidence="1 2">BR3351</strain>
    </source>
</reference>